<dbReference type="Gene3D" id="3.40.50.300">
    <property type="entry name" value="P-loop containing nucleotide triphosphate hydrolases"/>
    <property type="match status" value="1"/>
</dbReference>
<dbReference type="PANTHER" id="PTHR11669:SF8">
    <property type="entry name" value="DNA POLYMERASE III SUBUNIT DELTA"/>
    <property type="match status" value="1"/>
</dbReference>
<dbReference type="InterPro" id="IPR027417">
    <property type="entry name" value="P-loop_NTPase"/>
</dbReference>
<evidence type="ECO:0000313" key="2">
    <source>
        <dbReference type="Proteomes" id="UP000185544"/>
    </source>
</evidence>
<sequence length="339" mass="37940">MSPSLLSDIVGHRVPLRILQRALELNRIFPAYLFEGQDGIGKELVAFAFAQALLCESRGIHEQSNGTACGICSACARVRLREGVPLHPDLVLLERGLYDPAQIGRRTPEAKLISIEQIHSVVHSRLPFPPYEGQARVFIIRRADELSVSAANALLKVLEEPPLRTCFILLSTKAHSLLPTIRSRMQRIPFGVLSIAEISQILQRRDVNAEQADRIASLADGDAAHAWMIYKNELMAEQEHFVSKVFEAMQSSSPLEILILADTAKKDKTNLPLLLRVLALVLARREREGILKSCFAVGTYATLYERVLKALNQIQMNASPQLVMETLLIQMQHEWSKKN</sequence>
<dbReference type="Pfam" id="PF13177">
    <property type="entry name" value="DNA_pol3_delta2"/>
    <property type="match status" value="1"/>
</dbReference>
<proteinExistence type="predicted"/>
<dbReference type="SUPFAM" id="SSF52540">
    <property type="entry name" value="P-loop containing nucleoside triphosphate hydrolases"/>
    <property type="match status" value="1"/>
</dbReference>
<accession>A0A1L6MXR2</accession>
<dbReference type="AlphaFoldDB" id="A0A1L6MXR2"/>
<reference evidence="1 2" key="1">
    <citation type="submission" date="2016-08" db="EMBL/GenBank/DDBJ databases">
        <title>Identification and validation of antigenic proteins from Pajaroellobacter abortibovis using de-novo genome sequence assembly and reverse vaccinology.</title>
        <authorList>
            <person name="Welly B.T."/>
            <person name="Miller M.R."/>
            <person name="Stott J.L."/>
            <person name="Blanchard M.T."/>
            <person name="Islas-Trejo A.D."/>
            <person name="O'Rourke S.M."/>
            <person name="Young A.E."/>
            <person name="Medrano J.F."/>
            <person name="Van Eenennaam A.L."/>
        </authorList>
    </citation>
    <scope>NUCLEOTIDE SEQUENCE [LARGE SCALE GENOMIC DNA]</scope>
    <source>
        <strain evidence="1 2">BTF92-0548A/99-0131</strain>
    </source>
</reference>
<organism evidence="1 2">
    <name type="scientific">Pajaroellobacter abortibovis</name>
    <dbReference type="NCBI Taxonomy" id="1882918"/>
    <lineage>
        <taxon>Bacteria</taxon>
        <taxon>Pseudomonadati</taxon>
        <taxon>Myxococcota</taxon>
        <taxon>Polyangia</taxon>
        <taxon>Polyangiales</taxon>
        <taxon>Polyangiaceae</taxon>
    </lineage>
</organism>
<gene>
    <name evidence="1" type="ORF">BCY86_06035</name>
</gene>
<name>A0A1L6MXR2_9BACT</name>
<dbReference type="OrthoDB" id="9810148at2"/>
<dbReference type="Proteomes" id="UP000185544">
    <property type="component" value="Chromosome"/>
</dbReference>
<dbReference type="EMBL" id="CP016908">
    <property type="protein sequence ID" value="APS00290.1"/>
    <property type="molecule type" value="Genomic_DNA"/>
</dbReference>
<dbReference type="InterPro" id="IPR050238">
    <property type="entry name" value="DNA_Rep/Repair_Clamp_Loader"/>
</dbReference>
<evidence type="ECO:0008006" key="3">
    <source>
        <dbReference type="Google" id="ProtNLM"/>
    </source>
</evidence>
<dbReference type="RefSeq" id="WP_075276955.1">
    <property type="nucleotide sequence ID" value="NZ_CP016908.1"/>
</dbReference>
<dbReference type="GO" id="GO:0006261">
    <property type="term" value="P:DNA-templated DNA replication"/>
    <property type="evidence" value="ECO:0007669"/>
    <property type="project" value="TreeGrafter"/>
</dbReference>
<keyword evidence="2" id="KW-1185">Reference proteome</keyword>
<dbReference type="KEGG" id="pabo:BCY86_06035"/>
<dbReference type="PANTHER" id="PTHR11669">
    <property type="entry name" value="REPLICATION FACTOR C / DNA POLYMERASE III GAMMA-TAU SUBUNIT"/>
    <property type="match status" value="1"/>
</dbReference>
<evidence type="ECO:0000313" key="1">
    <source>
        <dbReference type="EMBL" id="APS00290.1"/>
    </source>
</evidence>
<protein>
    <recommendedName>
        <fullName evidence="3">DNA polymerase III subunit delta</fullName>
    </recommendedName>
</protein>
<dbReference type="STRING" id="1882918.BCY86_06035"/>